<protein>
    <recommendedName>
        <fullName evidence="3">DUF559 domain-containing protein</fullName>
    </recommendedName>
</protein>
<reference evidence="1 2" key="1">
    <citation type="submission" date="2012-08" db="EMBL/GenBank/DDBJ databases">
        <title>Whole genome shotgun sequence of Gordonia rubripertincta NBRC 101908.</title>
        <authorList>
            <person name="Takarada H."/>
            <person name="Hosoyama A."/>
            <person name="Tsuchikane K."/>
            <person name="Katsumata H."/>
            <person name="Baba S."/>
            <person name="Ohji S."/>
            <person name="Yamazaki S."/>
            <person name="Fujita N."/>
        </authorList>
    </citation>
    <scope>NUCLEOTIDE SEQUENCE [LARGE SCALE GENOMIC DNA]</scope>
    <source>
        <strain evidence="1 2">NBRC 101908</strain>
    </source>
</reference>
<proteinExistence type="predicted"/>
<dbReference type="Proteomes" id="UP000010744">
    <property type="component" value="Unassembled WGS sequence"/>
</dbReference>
<name>A0ABQ0HM98_GORRU</name>
<sequence>MGPDRALVRLIRMDLPTDRHGLILRREVAGTHISDERLQDMVDAKALYRLWPGAMADSTAVSDLDAVEKHRLTVVAASRAGRPGRLFSHVSAAAMHRLPMLWPDLSQIHVTSPKVGKRATNIIKHQAVPAPQDIEVVEGVTVTTVERTACDVARLGTSRQELVVLDAALRRDADLERMQAILDSCRGFKGVEMLRRMLPHANTLSESVGESLSRAVMLELPDLPVPRQQVEIFDDDRKLIARVDFLLADKMVGEFDGMVKYNGTFGEKPAWQTVVEEKIREDRLRAQGYTVVRWTWQDLADKARFHELLKKALRTAGVAAADKPSPFP</sequence>
<dbReference type="EMBL" id="BAHB01000006">
    <property type="protein sequence ID" value="GAB83367.1"/>
    <property type="molecule type" value="Genomic_DNA"/>
</dbReference>
<accession>A0ABQ0HM98</accession>
<organism evidence="1 2">
    <name type="scientific">Gordonia rubripertincta NBRC 101908</name>
    <dbReference type="NCBI Taxonomy" id="1077975"/>
    <lineage>
        <taxon>Bacteria</taxon>
        <taxon>Bacillati</taxon>
        <taxon>Actinomycetota</taxon>
        <taxon>Actinomycetes</taxon>
        <taxon>Mycobacteriales</taxon>
        <taxon>Gordoniaceae</taxon>
        <taxon>Gordonia</taxon>
    </lineage>
</organism>
<evidence type="ECO:0000313" key="2">
    <source>
        <dbReference type="Proteomes" id="UP000010744"/>
    </source>
</evidence>
<evidence type="ECO:0008006" key="3">
    <source>
        <dbReference type="Google" id="ProtNLM"/>
    </source>
</evidence>
<gene>
    <name evidence="1" type="ORF">GORBP_006_00050</name>
</gene>
<comment type="caution">
    <text evidence="1">The sequence shown here is derived from an EMBL/GenBank/DDBJ whole genome shotgun (WGS) entry which is preliminary data.</text>
</comment>
<evidence type="ECO:0000313" key="1">
    <source>
        <dbReference type="EMBL" id="GAB83367.1"/>
    </source>
</evidence>
<keyword evidence="2" id="KW-1185">Reference proteome</keyword>